<accession>A0A1G2JKJ0</accession>
<feature type="region of interest" description="Disordered" evidence="1">
    <location>
        <begin position="1"/>
        <end position="42"/>
    </location>
</feature>
<dbReference type="InterPro" id="IPR036465">
    <property type="entry name" value="vWFA_dom_sf"/>
</dbReference>
<sequence>MKREFEIIKDEQEVDSAQESGEASKEQQTGQEISQQERPATLSFEEVVSPDHLKMISESSGGFRFKPDASLQPGRTGYTDLRSRTIYYNPMMLAGNPELGIKPWTKTDIKGFTYHEAGHHTPEVVSLQDKLIADLKQIEIPEAYKGSASAEERFVKAIWSNLDNTLADVWLESFMGRRPYYPVSKAITEFQKGKGEPESYKGISMPEQLLQVLLRSRYFGMEGLEEKVSPEVFESYQQITKSGAMKAMMEKGAFENYFAAPAQKERCIDKKMQAYKEVFLPEYLKLLEKELEERKKQKQQQKSSSAKASEGQAGEEGEEQEGQPQSSPSEGAPLTKEEEEELKQEILEELEKLGKEKESQAPSEEEKNQINQTMQKIRKALEKEQAKREGKTSEGDEEGKEGEEKGEVDHSKEKKGEEAIKDLGKEFERRQKEKARKGTGEALGVSPEVVKKWEGIKERYKNEISSLATSLAEVFLDDRRKKMEYLRREGYTVPGLEYEEISAQISGETDPQTRMTVTRNPEFLETELEFIMDTSGSMSGNKIEKSVDLLVVVTEALKKVRELLCAENLLNPEEEQPLKLGVTKFSDHPERVTKLAEPIGDKKEVQIIDKVLQIGGGTEETGAITQVYEELRLGKKNVIKIIVMLTDGQGNQAGVAPIIQQIEKDKEVVFLVVGSGDGKDDASAIVQTYVEPLGEKEGNVHGFAAESPEQALPAVLEFLKREVNKRKQSI</sequence>
<comment type="caution">
    <text evidence="3">The sequence shown here is derived from an EMBL/GenBank/DDBJ whole genome shotgun (WGS) entry which is preliminary data.</text>
</comment>
<proteinExistence type="predicted"/>
<dbReference type="EMBL" id="MHPU01000039">
    <property type="protein sequence ID" value="OGZ87657.1"/>
    <property type="molecule type" value="Genomic_DNA"/>
</dbReference>
<dbReference type="PROSITE" id="PS50234">
    <property type="entry name" value="VWFA"/>
    <property type="match status" value="1"/>
</dbReference>
<organism evidence="3 4">
    <name type="scientific">Candidatus Staskawiczbacteria bacterium RIFOXYD1_FULL_32_13</name>
    <dbReference type="NCBI Taxonomy" id="1802234"/>
    <lineage>
        <taxon>Bacteria</taxon>
        <taxon>Candidatus Staskawicziibacteriota</taxon>
    </lineage>
</organism>
<dbReference type="Pfam" id="PF00092">
    <property type="entry name" value="VWA"/>
    <property type="match status" value="1"/>
</dbReference>
<reference evidence="3 4" key="1">
    <citation type="journal article" date="2016" name="Nat. Commun.">
        <title>Thousands of microbial genomes shed light on interconnected biogeochemical processes in an aquifer system.</title>
        <authorList>
            <person name="Anantharaman K."/>
            <person name="Brown C.T."/>
            <person name="Hug L.A."/>
            <person name="Sharon I."/>
            <person name="Castelle C.J."/>
            <person name="Probst A.J."/>
            <person name="Thomas B.C."/>
            <person name="Singh A."/>
            <person name="Wilkins M.J."/>
            <person name="Karaoz U."/>
            <person name="Brodie E.L."/>
            <person name="Williams K.H."/>
            <person name="Hubbard S.S."/>
            <person name="Banfield J.F."/>
        </authorList>
    </citation>
    <scope>NUCLEOTIDE SEQUENCE [LARGE SCALE GENOMIC DNA]</scope>
</reference>
<evidence type="ECO:0000256" key="1">
    <source>
        <dbReference type="SAM" id="MobiDB-lite"/>
    </source>
</evidence>
<feature type="region of interest" description="Disordered" evidence="1">
    <location>
        <begin position="295"/>
        <end position="440"/>
    </location>
</feature>
<name>A0A1G2JKJ0_9BACT</name>
<dbReference type="InterPro" id="IPR002035">
    <property type="entry name" value="VWF_A"/>
</dbReference>
<feature type="compositionally biased region" description="Basic and acidic residues" evidence="1">
    <location>
        <begin position="379"/>
        <end position="394"/>
    </location>
</feature>
<feature type="compositionally biased region" description="Basic and acidic residues" evidence="1">
    <location>
        <begin position="343"/>
        <end position="368"/>
    </location>
</feature>
<feature type="compositionally biased region" description="Low complexity" evidence="1">
    <location>
        <begin position="322"/>
        <end position="331"/>
    </location>
</feature>
<dbReference type="AlphaFoldDB" id="A0A1G2JKJ0"/>
<evidence type="ECO:0000259" key="2">
    <source>
        <dbReference type="PROSITE" id="PS50234"/>
    </source>
</evidence>
<feature type="compositionally biased region" description="Basic and acidic residues" evidence="1">
    <location>
        <begin position="1"/>
        <end position="11"/>
    </location>
</feature>
<feature type="compositionally biased region" description="Basic and acidic residues" evidence="1">
    <location>
        <begin position="402"/>
        <end position="439"/>
    </location>
</feature>
<feature type="domain" description="VWFA" evidence="2">
    <location>
        <begin position="527"/>
        <end position="719"/>
    </location>
</feature>
<dbReference type="CDD" id="cd00198">
    <property type="entry name" value="vWFA"/>
    <property type="match status" value="1"/>
</dbReference>
<evidence type="ECO:0000313" key="4">
    <source>
        <dbReference type="Proteomes" id="UP000178935"/>
    </source>
</evidence>
<evidence type="ECO:0000313" key="3">
    <source>
        <dbReference type="EMBL" id="OGZ87657.1"/>
    </source>
</evidence>
<dbReference type="Gene3D" id="3.40.50.410">
    <property type="entry name" value="von Willebrand factor, type A domain"/>
    <property type="match status" value="1"/>
</dbReference>
<dbReference type="SMART" id="SM00327">
    <property type="entry name" value="VWA"/>
    <property type="match status" value="1"/>
</dbReference>
<feature type="compositionally biased region" description="Polar residues" evidence="1">
    <location>
        <begin position="15"/>
        <end position="38"/>
    </location>
</feature>
<dbReference type="Proteomes" id="UP000178935">
    <property type="component" value="Unassembled WGS sequence"/>
</dbReference>
<protein>
    <recommendedName>
        <fullName evidence="2">VWFA domain-containing protein</fullName>
    </recommendedName>
</protein>
<gene>
    <name evidence="3" type="ORF">A2561_03090</name>
</gene>
<feature type="compositionally biased region" description="Low complexity" evidence="1">
    <location>
        <begin position="300"/>
        <end position="312"/>
    </location>
</feature>
<dbReference type="SUPFAM" id="SSF53300">
    <property type="entry name" value="vWA-like"/>
    <property type="match status" value="1"/>
</dbReference>